<protein>
    <submittedName>
        <fullName evidence="1">Uncharacterized protein</fullName>
    </submittedName>
</protein>
<organism evidence="1">
    <name type="scientific">Anguilla anguilla</name>
    <name type="common">European freshwater eel</name>
    <name type="synonym">Muraena anguilla</name>
    <dbReference type="NCBI Taxonomy" id="7936"/>
    <lineage>
        <taxon>Eukaryota</taxon>
        <taxon>Metazoa</taxon>
        <taxon>Chordata</taxon>
        <taxon>Craniata</taxon>
        <taxon>Vertebrata</taxon>
        <taxon>Euteleostomi</taxon>
        <taxon>Actinopterygii</taxon>
        <taxon>Neopterygii</taxon>
        <taxon>Teleostei</taxon>
        <taxon>Anguilliformes</taxon>
        <taxon>Anguillidae</taxon>
        <taxon>Anguilla</taxon>
    </lineage>
</organism>
<dbReference type="AlphaFoldDB" id="A0A0E9UL53"/>
<reference evidence="1" key="2">
    <citation type="journal article" date="2015" name="Fish Shellfish Immunol.">
        <title>Early steps in the European eel (Anguilla anguilla)-Vibrio vulnificus interaction in the gills: Role of the RtxA13 toxin.</title>
        <authorList>
            <person name="Callol A."/>
            <person name="Pajuelo D."/>
            <person name="Ebbesson L."/>
            <person name="Teles M."/>
            <person name="MacKenzie S."/>
            <person name="Amaro C."/>
        </authorList>
    </citation>
    <scope>NUCLEOTIDE SEQUENCE</scope>
</reference>
<accession>A0A0E9UL53</accession>
<dbReference type="EMBL" id="GBXM01042121">
    <property type="protein sequence ID" value="JAH66456.1"/>
    <property type="molecule type" value="Transcribed_RNA"/>
</dbReference>
<reference evidence="1" key="1">
    <citation type="submission" date="2014-11" db="EMBL/GenBank/DDBJ databases">
        <authorList>
            <person name="Amaro Gonzalez C."/>
        </authorList>
    </citation>
    <scope>NUCLEOTIDE SEQUENCE</scope>
</reference>
<proteinExistence type="predicted"/>
<name>A0A0E9UL53_ANGAN</name>
<evidence type="ECO:0000313" key="1">
    <source>
        <dbReference type="EMBL" id="JAH66456.1"/>
    </source>
</evidence>
<sequence length="66" mass="7455">MTQGDVRLLQMCLSVCLRQDYEPQRLCKVTPPHSLSKGLPPRSQCRGTTPINILLPWKCWTGTGPF</sequence>